<evidence type="ECO:0000256" key="1">
    <source>
        <dbReference type="SAM" id="SignalP"/>
    </source>
</evidence>
<evidence type="ECO:0000313" key="2">
    <source>
        <dbReference type="EMBL" id="SSX05250.1"/>
    </source>
</evidence>
<feature type="signal peptide" evidence="1">
    <location>
        <begin position="1"/>
        <end position="21"/>
    </location>
</feature>
<dbReference type="EMBL" id="UFQT01000602">
    <property type="protein sequence ID" value="SSX25611.1"/>
    <property type="molecule type" value="Genomic_DNA"/>
</dbReference>
<accession>A0A336KWJ1</accession>
<keyword evidence="1" id="KW-0732">Signal</keyword>
<reference evidence="3" key="2">
    <citation type="submission" date="2018-07" db="EMBL/GenBank/DDBJ databases">
        <authorList>
            <person name="Quirk P.G."/>
            <person name="Krulwich T.A."/>
        </authorList>
    </citation>
    <scope>NUCLEOTIDE SEQUENCE</scope>
</reference>
<dbReference type="AlphaFoldDB" id="A0A336KWJ1"/>
<sequence length="78" mass="8577">MKNLLICSIIILLMAVQLSAADDNSTKLNDSSTVNGTSEVKNNGISVPYFPCFATPCYIKCIFSRKQGWCVDNQCVCH</sequence>
<protein>
    <submittedName>
        <fullName evidence="2">CSON012594 protein</fullName>
    </submittedName>
</protein>
<proteinExistence type="predicted"/>
<name>A0A336KWJ1_CULSO</name>
<dbReference type="EMBL" id="UFQS01000602">
    <property type="protein sequence ID" value="SSX05250.1"/>
    <property type="molecule type" value="Genomic_DNA"/>
</dbReference>
<reference evidence="2" key="1">
    <citation type="submission" date="2018-04" db="EMBL/GenBank/DDBJ databases">
        <authorList>
            <person name="Go L.Y."/>
            <person name="Mitchell J.A."/>
        </authorList>
    </citation>
    <scope>NUCLEOTIDE SEQUENCE</scope>
    <source>
        <tissue evidence="2">Whole organism</tissue>
    </source>
</reference>
<organism evidence="2">
    <name type="scientific">Culicoides sonorensis</name>
    <name type="common">Biting midge</name>
    <dbReference type="NCBI Taxonomy" id="179676"/>
    <lineage>
        <taxon>Eukaryota</taxon>
        <taxon>Metazoa</taxon>
        <taxon>Ecdysozoa</taxon>
        <taxon>Arthropoda</taxon>
        <taxon>Hexapoda</taxon>
        <taxon>Insecta</taxon>
        <taxon>Pterygota</taxon>
        <taxon>Neoptera</taxon>
        <taxon>Endopterygota</taxon>
        <taxon>Diptera</taxon>
        <taxon>Nematocera</taxon>
        <taxon>Chironomoidea</taxon>
        <taxon>Ceratopogonidae</taxon>
        <taxon>Ceratopogoninae</taxon>
        <taxon>Culicoides</taxon>
        <taxon>Monoculicoides</taxon>
    </lineage>
</organism>
<feature type="chain" id="PRO_5036062160" evidence="1">
    <location>
        <begin position="22"/>
        <end position="78"/>
    </location>
</feature>
<evidence type="ECO:0000313" key="3">
    <source>
        <dbReference type="EMBL" id="SSX25611.1"/>
    </source>
</evidence>
<dbReference type="VEuPathDB" id="VectorBase:CSON012594"/>
<gene>
    <name evidence="2" type="primary">CSON012594</name>
</gene>